<name>A0A135TGZ2_9PEZI</name>
<gene>
    <name evidence="2" type="ORF">CSIM01_05370</name>
</gene>
<feature type="signal peptide" evidence="1">
    <location>
        <begin position="1"/>
        <end position="16"/>
    </location>
</feature>
<comment type="caution">
    <text evidence="2">The sequence shown here is derived from an EMBL/GenBank/DDBJ whole genome shotgun (WGS) entry which is preliminary data.</text>
</comment>
<dbReference type="InterPro" id="IPR011024">
    <property type="entry name" value="G_crystallin-like"/>
</dbReference>
<keyword evidence="3" id="KW-1185">Reference proteome</keyword>
<feature type="chain" id="PRO_5007803733" evidence="1">
    <location>
        <begin position="17"/>
        <end position="173"/>
    </location>
</feature>
<sequence>MQSILIIATLITAVFAGVIPREEDNGPVNIPVDSVGNPTGDTVQAITHLYICSDANFSGRCQNLESNTGQCSRLHLDDLGNGFNDVVSSLGPDAGTSCTIWEHAGCTGASIVNIVNPGIYNLADSNWNFNDKNRLLIIAPASSELLPVLLGPRYAPYPAPMIQDYGHSEANDR</sequence>
<evidence type="ECO:0000256" key="1">
    <source>
        <dbReference type="SAM" id="SignalP"/>
    </source>
</evidence>
<dbReference type="SUPFAM" id="SSF49695">
    <property type="entry name" value="gamma-Crystallin-like"/>
    <property type="match status" value="1"/>
</dbReference>
<dbReference type="OrthoDB" id="2910287at2759"/>
<evidence type="ECO:0000313" key="3">
    <source>
        <dbReference type="Proteomes" id="UP000070328"/>
    </source>
</evidence>
<reference evidence="2 3" key="1">
    <citation type="submission" date="2014-02" db="EMBL/GenBank/DDBJ databases">
        <title>The genome sequence of Colletotrichum simmondsii CBS122122.</title>
        <authorList>
            <person name="Baroncelli R."/>
            <person name="Thon M.R."/>
        </authorList>
    </citation>
    <scope>NUCLEOTIDE SEQUENCE [LARGE SCALE GENOMIC DNA]</scope>
    <source>
        <strain evidence="2 3">CBS122122</strain>
    </source>
</reference>
<protein>
    <submittedName>
        <fullName evidence="2">Uncharacterized protein</fullName>
    </submittedName>
</protein>
<dbReference type="EMBL" id="JFBX01000166">
    <property type="protein sequence ID" value="KXH47433.1"/>
    <property type="molecule type" value="Genomic_DNA"/>
</dbReference>
<dbReference type="Proteomes" id="UP000070328">
    <property type="component" value="Unassembled WGS sequence"/>
</dbReference>
<organism evidence="2 3">
    <name type="scientific">Colletotrichum simmondsii</name>
    <dbReference type="NCBI Taxonomy" id="703756"/>
    <lineage>
        <taxon>Eukaryota</taxon>
        <taxon>Fungi</taxon>
        <taxon>Dikarya</taxon>
        <taxon>Ascomycota</taxon>
        <taxon>Pezizomycotina</taxon>
        <taxon>Sordariomycetes</taxon>
        <taxon>Hypocreomycetidae</taxon>
        <taxon>Glomerellales</taxon>
        <taxon>Glomerellaceae</taxon>
        <taxon>Colletotrichum</taxon>
        <taxon>Colletotrichum acutatum species complex</taxon>
    </lineage>
</organism>
<accession>A0A135TGZ2</accession>
<evidence type="ECO:0000313" key="2">
    <source>
        <dbReference type="EMBL" id="KXH47433.1"/>
    </source>
</evidence>
<dbReference type="Gene3D" id="2.60.20.10">
    <property type="entry name" value="Crystallins"/>
    <property type="match status" value="1"/>
</dbReference>
<keyword evidence="1" id="KW-0732">Signal</keyword>
<proteinExistence type="predicted"/>
<dbReference type="AlphaFoldDB" id="A0A135TGZ2"/>